<feature type="region of interest" description="Disordered" evidence="12">
    <location>
        <begin position="346"/>
        <end position="367"/>
    </location>
</feature>
<dbReference type="InterPro" id="IPR027417">
    <property type="entry name" value="P-loop_NTPase"/>
</dbReference>
<keyword evidence="14" id="KW-1185">Reference proteome</keyword>
<keyword evidence="4" id="KW-0547">Nucleotide-binding</keyword>
<dbReference type="InterPro" id="IPR018022">
    <property type="entry name" value="IPT"/>
</dbReference>
<reference evidence="13" key="1">
    <citation type="submission" date="2022-04" db="EMBL/GenBank/DDBJ databases">
        <title>Carnegiea gigantea Genome sequencing and assembly v2.</title>
        <authorList>
            <person name="Copetti D."/>
            <person name="Sanderson M.J."/>
            <person name="Burquez A."/>
            <person name="Wojciechowski M.F."/>
        </authorList>
    </citation>
    <scope>NUCLEOTIDE SEQUENCE</scope>
    <source>
        <strain evidence="13">SGP5-SGP5p</strain>
        <tissue evidence="13">Aerial part</tissue>
    </source>
</reference>
<dbReference type="SUPFAM" id="SSF52540">
    <property type="entry name" value="P-loop containing nucleoside triphosphate hydrolases"/>
    <property type="match status" value="1"/>
</dbReference>
<feature type="coiled-coil region" evidence="11">
    <location>
        <begin position="247"/>
        <end position="274"/>
    </location>
</feature>
<dbReference type="GO" id="GO:0005739">
    <property type="term" value="C:mitochondrion"/>
    <property type="evidence" value="ECO:0007669"/>
    <property type="project" value="TreeGrafter"/>
</dbReference>
<dbReference type="GO" id="GO:0009691">
    <property type="term" value="P:cytokinin biosynthetic process"/>
    <property type="evidence" value="ECO:0007669"/>
    <property type="project" value="UniProtKB-KW"/>
</dbReference>
<evidence type="ECO:0000256" key="7">
    <source>
        <dbReference type="ARBA" id="ARBA00051744"/>
    </source>
</evidence>
<evidence type="ECO:0000256" key="11">
    <source>
        <dbReference type="SAM" id="Coils"/>
    </source>
</evidence>
<dbReference type="Proteomes" id="UP001153076">
    <property type="component" value="Unassembled WGS sequence"/>
</dbReference>
<evidence type="ECO:0000256" key="8">
    <source>
        <dbReference type="ARBA" id="ARBA00052386"/>
    </source>
</evidence>
<keyword evidence="2" id="KW-0808">Transferase</keyword>
<evidence type="ECO:0000256" key="1">
    <source>
        <dbReference type="ARBA" id="ARBA00005842"/>
    </source>
</evidence>
<dbReference type="Gene3D" id="1.10.287.890">
    <property type="entry name" value="Crystal structure of tRNA isopentenylpyrophosphate transferase (bh2366) domain"/>
    <property type="match status" value="1"/>
</dbReference>
<dbReference type="FunFam" id="1.10.287.890:FF:000002">
    <property type="entry name" value="Adenylate isopentenyltransferase 5, chloroplastic"/>
    <property type="match status" value="1"/>
</dbReference>
<proteinExistence type="inferred from homology"/>
<dbReference type="AlphaFoldDB" id="A0A9Q1KZX6"/>
<accession>A0A9Q1KZX6</accession>
<dbReference type="GO" id="GO:0052622">
    <property type="term" value="F:ATP/ADP dimethylallyltransferase activity"/>
    <property type="evidence" value="ECO:0007669"/>
    <property type="project" value="UniProtKB-EC"/>
</dbReference>
<evidence type="ECO:0000256" key="4">
    <source>
        <dbReference type="ARBA" id="ARBA00022741"/>
    </source>
</evidence>
<evidence type="ECO:0000313" key="14">
    <source>
        <dbReference type="Proteomes" id="UP001153076"/>
    </source>
</evidence>
<comment type="function">
    <text evidence="9">Involved in cytokinin biosynthesis. Catalyzes the transfer of an isopentenyl group from dimethylallyl diphosphate (DMAPP) to ATP and ADP.</text>
</comment>
<comment type="caution">
    <text evidence="13">The sequence shown here is derived from an EMBL/GenBank/DDBJ whole genome shotgun (WGS) entry which is preliminary data.</text>
</comment>
<comment type="catalytic activity">
    <reaction evidence="8">
        <text>dimethylallyl diphosphate + ADP = N(6)-(dimethylallyl)adenosine 5'-diphosphate + diphosphate</text>
        <dbReference type="Rhea" id="RHEA:36327"/>
        <dbReference type="ChEBI" id="CHEBI:33019"/>
        <dbReference type="ChEBI" id="CHEBI:57623"/>
        <dbReference type="ChEBI" id="CHEBI:73533"/>
        <dbReference type="ChEBI" id="CHEBI:456216"/>
        <dbReference type="EC" id="2.5.1.112"/>
    </reaction>
</comment>
<comment type="similarity">
    <text evidence="1">Belongs to the IPP transferase family.</text>
</comment>
<keyword evidence="5" id="KW-0067">ATP-binding</keyword>
<evidence type="ECO:0000256" key="5">
    <source>
        <dbReference type="ARBA" id="ARBA00022840"/>
    </source>
</evidence>
<name>A0A9Q1KZX6_9CARY</name>
<evidence type="ECO:0000313" key="13">
    <source>
        <dbReference type="EMBL" id="KAJ8451968.1"/>
    </source>
</evidence>
<dbReference type="PANTHER" id="PTHR11088:SF74">
    <property type="entry name" value="ADENYLATE ISOPENTENYLTRANSFERASE 5, CHLOROPLASTIC"/>
    <property type="match status" value="1"/>
</dbReference>
<dbReference type="GO" id="GO:0009824">
    <property type="term" value="F:AMP dimethylallyltransferase activity"/>
    <property type="evidence" value="ECO:0007669"/>
    <property type="project" value="UniProtKB-ARBA"/>
</dbReference>
<gene>
    <name evidence="13" type="ORF">Cgig2_016549</name>
</gene>
<evidence type="ECO:0000256" key="3">
    <source>
        <dbReference type="ARBA" id="ARBA00022712"/>
    </source>
</evidence>
<dbReference type="EC" id="2.5.1.112" evidence="10"/>
<dbReference type="PANTHER" id="PTHR11088">
    <property type="entry name" value="TRNA DIMETHYLALLYLTRANSFERASE"/>
    <property type="match status" value="1"/>
</dbReference>
<evidence type="ECO:0000256" key="9">
    <source>
        <dbReference type="ARBA" id="ARBA00055191"/>
    </source>
</evidence>
<protein>
    <recommendedName>
        <fullName evidence="10">adenylate dimethylallyltransferase (ADP/ATP-dependent)</fullName>
        <ecNumber evidence="10">2.5.1.112</ecNumber>
    </recommendedName>
</protein>
<dbReference type="Gene3D" id="3.40.50.300">
    <property type="entry name" value="P-loop containing nucleotide triphosphate hydrolases"/>
    <property type="match status" value="1"/>
</dbReference>
<dbReference type="GO" id="GO:0005524">
    <property type="term" value="F:ATP binding"/>
    <property type="evidence" value="ECO:0007669"/>
    <property type="project" value="UniProtKB-KW"/>
</dbReference>
<dbReference type="EMBL" id="JAKOGI010000006">
    <property type="protein sequence ID" value="KAJ8451968.1"/>
    <property type="molecule type" value="Genomic_DNA"/>
</dbReference>
<dbReference type="GO" id="GO:0006400">
    <property type="term" value="P:tRNA modification"/>
    <property type="evidence" value="ECO:0007669"/>
    <property type="project" value="TreeGrafter"/>
</dbReference>
<evidence type="ECO:0000256" key="10">
    <source>
        <dbReference type="ARBA" id="ARBA00066838"/>
    </source>
</evidence>
<evidence type="ECO:0000256" key="6">
    <source>
        <dbReference type="ARBA" id="ARBA00022946"/>
    </source>
</evidence>
<evidence type="ECO:0000256" key="2">
    <source>
        <dbReference type="ARBA" id="ARBA00022679"/>
    </source>
</evidence>
<comment type="catalytic activity">
    <reaction evidence="7">
        <text>dimethylallyl diphosphate + ATP = N(6)-(dimethylallyl)adenosine 5'-triphosphate + diphosphate</text>
        <dbReference type="Rhea" id="RHEA:36331"/>
        <dbReference type="ChEBI" id="CHEBI:30616"/>
        <dbReference type="ChEBI" id="CHEBI:33019"/>
        <dbReference type="ChEBI" id="CHEBI:57623"/>
        <dbReference type="ChEBI" id="CHEBI:73532"/>
        <dbReference type="EC" id="2.5.1.112"/>
    </reaction>
</comment>
<sequence>MPWQALGFDSVKAQLEFGLTKTRLGSSSIRILIKPNPSLGYVVRLSLAHIQPLTGFSPPVCLTTHHRRHQQKDKVVIVMGATGTGKSRLAIDLATQFPAEIVNCDKIQIYRGLDAVTNKVTEEECRGVPHHLLGIIDDPDVDFTVSDFTHHASLAIESIVGRGRLPIVAGGSNSFIQSLVEDDVCFKSRYAYCLIWVDVSPPVLRHFVSGRVDQMVEAGLVDEVRDLFHPDADYTRGLRRAIGVPELDKFMRSKGELEDAIDEIKANTRKLAKRQLSKIQRLRDTRGWRLHRIDATEAFKKKGLQADMAWERLVVGPAAVIVGRFLSNEGSTVVANKVKPRGKSVISRSVPSPSSSSVVAAAAMASS</sequence>
<dbReference type="OrthoDB" id="775260at2759"/>
<keyword evidence="11" id="KW-0175">Coiled coil</keyword>
<keyword evidence="6" id="KW-0809">Transit peptide</keyword>
<organism evidence="13 14">
    <name type="scientific">Carnegiea gigantea</name>
    <dbReference type="NCBI Taxonomy" id="171969"/>
    <lineage>
        <taxon>Eukaryota</taxon>
        <taxon>Viridiplantae</taxon>
        <taxon>Streptophyta</taxon>
        <taxon>Embryophyta</taxon>
        <taxon>Tracheophyta</taxon>
        <taxon>Spermatophyta</taxon>
        <taxon>Magnoliopsida</taxon>
        <taxon>eudicotyledons</taxon>
        <taxon>Gunneridae</taxon>
        <taxon>Pentapetalae</taxon>
        <taxon>Caryophyllales</taxon>
        <taxon>Cactineae</taxon>
        <taxon>Cactaceae</taxon>
        <taxon>Cactoideae</taxon>
        <taxon>Echinocereeae</taxon>
        <taxon>Carnegiea</taxon>
    </lineage>
</organism>
<dbReference type="GO" id="GO:0052381">
    <property type="term" value="F:tRNA dimethylallyltransferase activity"/>
    <property type="evidence" value="ECO:0007669"/>
    <property type="project" value="InterPro"/>
</dbReference>
<dbReference type="InterPro" id="IPR039657">
    <property type="entry name" value="Dimethylallyltransferase"/>
</dbReference>
<dbReference type="HAMAP" id="MF_00185">
    <property type="entry name" value="IPP_trans"/>
    <property type="match status" value="1"/>
</dbReference>
<keyword evidence="3" id="KW-0203">Cytokinin biosynthesis</keyword>
<dbReference type="Pfam" id="PF01715">
    <property type="entry name" value="IPPT"/>
    <property type="match status" value="2"/>
</dbReference>
<evidence type="ECO:0000256" key="12">
    <source>
        <dbReference type="SAM" id="MobiDB-lite"/>
    </source>
</evidence>